<sequence>MSLKFHEMTIDAYLSALGSTAPAPGGGAAAGLIGAQACALGEMVSRLSSSGKNTDDFREKAEQYAAIFESARSIFLDLMDEDAKNFCELMALLQSPRDPADTKRKENLEAAFKKSAEAPYRMADAMSELLPVFTQLLLHCNKNVITDAVIAAEEAVSCIRAARLNVEINAKYVKDEFYAREMKDSYLTWENAISAIDAVLTYQVKL</sequence>
<evidence type="ECO:0000313" key="2">
    <source>
        <dbReference type="EMBL" id="MBF1129976.1"/>
    </source>
</evidence>
<reference evidence="2" key="1">
    <citation type="submission" date="2020-04" db="EMBL/GenBank/DDBJ databases">
        <title>Deep metagenomics examines the oral microbiome during advanced dental caries in children, revealing novel taxa and co-occurrences with host molecules.</title>
        <authorList>
            <person name="Baker J.L."/>
            <person name="Morton J.T."/>
            <person name="Dinis M."/>
            <person name="Alvarez R."/>
            <person name="Tran N.C."/>
            <person name="Knight R."/>
            <person name="Edlund A."/>
        </authorList>
    </citation>
    <scope>NUCLEOTIDE SEQUENCE</scope>
    <source>
        <strain evidence="2">JCVI_32_bin.14</strain>
    </source>
</reference>
<dbReference type="GO" id="GO:0003824">
    <property type="term" value="F:catalytic activity"/>
    <property type="evidence" value="ECO:0007669"/>
    <property type="project" value="InterPro"/>
</dbReference>
<dbReference type="EMBL" id="JABZMK010000076">
    <property type="protein sequence ID" value="MBF1129976.1"/>
    <property type="molecule type" value="Genomic_DNA"/>
</dbReference>
<comment type="caution">
    <text evidence="2">The sequence shown here is derived from an EMBL/GenBank/DDBJ whole genome shotgun (WGS) entry which is preliminary data.</text>
</comment>
<gene>
    <name evidence="2" type="ORF">HXL70_08060</name>
</gene>
<dbReference type="Proteomes" id="UP000757890">
    <property type="component" value="Unassembled WGS sequence"/>
</dbReference>
<evidence type="ECO:0000313" key="3">
    <source>
        <dbReference type="Proteomes" id="UP000757890"/>
    </source>
</evidence>
<dbReference type="InterPro" id="IPR007044">
    <property type="entry name" value="Cyclodeamin/CycHdrlase"/>
</dbReference>
<evidence type="ECO:0000259" key="1">
    <source>
        <dbReference type="Pfam" id="PF04961"/>
    </source>
</evidence>
<dbReference type="AlphaFoldDB" id="A0A930FPW9"/>
<protein>
    <submittedName>
        <fullName evidence="2">Cyclodeaminase/cyclohydrolase family protein</fullName>
    </submittedName>
</protein>
<dbReference type="InterPro" id="IPR036178">
    <property type="entry name" value="Formintransfe-cycloase-like_sf"/>
</dbReference>
<proteinExistence type="predicted"/>
<organism evidence="2 3">
    <name type="scientific">Dialister invisus</name>
    <dbReference type="NCBI Taxonomy" id="218538"/>
    <lineage>
        <taxon>Bacteria</taxon>
        <taxon>Bacillati</taxon>
        <taxon>Bacillota</taxon>
        <taxon>Negativicutes</taxon>
        <taxon>Veillonellales</taxon>
        <taxon>Veillonellaceae</taxon>
        <taxon>Dialister</taxon>
    </lineage>
</organism>
<accession>A0A930FPW9</accession>
<feature type="domain" description="Cyclodeaminase/cyclohydrolase" evidence="1">
    <location>
        <begin position="9"/>
        <end position="184"/>
    </location>
</feature>
<dbReference type="Pfam" id="PF04961">
    <property type="entry name" value="FTCD_C"/>
    <property type="match status" value="1"/>
</dbReference>
<dbReference type="SUPFAM" id="SSF101262">
    <property type="entry name" value="Methenyltetrahydrofolate cyclohydrolase-like"/>
    <property type="match status" value="1"/>
</dbReference>
<name>A0A930FPW9_9FIRM</name>
<dbReference type="Gene3D" id="1.20.120.680">
    <property type="entry name" value="Formiminotetrahydrofolate cyclodeaminase monomer, up-and-down helical bundle"/>
    <property type="match status" value="1"/>
</dbReference>